<evidence type="ECO:0008006" key="3">
    <source>
        <dbReference type="Google" id="ProtNLM"/>
    </source>
</evidence>
<keyword evidence="1" id="KW-0732">Signal</keyword>
<reference evidence="2" key="1">
    <citation type="submission" date="2015-07" db="EMBL/GenBank/DDBJ databases">
        <title>Elucidating the P. pachyrhizi secretome and potential effectors.</title>
        <authorList>
            <person name="de Carvalho M.C.C.G."/>
            <person name="Nascimento L.C."/>
            <person name="Darben L.M."/>
            <person name="Polizel-Podanosqui A.M."/>
            <person name="Lopes-Caitar V.S."/>
            <person name="Rocha C.S."/>
            <person name="Qi M."/>
            <person name="Carazolle M."/>
            <person name="Kuwahara M.K."/>
            <person name="Pereira G.A.G."/>
            <person name="Abdelnoor R.V."/>
            <person name="Whitham S.A."/>
            <person name="Marcelino-Guimaraes F.C."/>
        </authorList>
    </citation>
    <scope>NUCLEOTIDE SEQUENCE</scope>
</reference>
<dbReference type="EMBL" id="KT246930">
    <property type="protein sequence ID" value="ALL41021.1"/>
    <property type="molecule type" value="mRNA"/>
</dbReference>
<proteinExistence type="evidence at transcript level"/>
<evidence type="ECO:0000256" key="1">
    <source>
        <dbReference type="SAM" id="SignalP"/>
    </source>
</evidence>
<accession>A0A0S1MJJ8</accession>
<name>A0A0S1MJJ8_PHAPC</name>
<feature type="chain" id="PRO_5006589253" description="Secreted protein" evidence="1">
    <location>
        <begin position="19"/>
        <end position="63"/>
    </location>
</feature>
<organism evidence="2">
    <name type="scientific">Phakopsora pachyrhizi</name>
    <name type="common">Asian soybean rust disease fungus</name>
    <dbReference type="NCBI Taxonomy" id="170000"/>
    <lineage>
        <taxon>Eukaryota</taxon>
        <taxon>Fungi</taxon>
        <taxon>Dikarya</taxon>
        <taxon>Basidiomycota</taxon>
        <taxon>Pucciniomycotina</taxon>
        <taxon>Pucciniomycetes</taxon>
        <taxon>Pucciniales</taxon>
        <taxon>Phakopsoraceae</taxon>
        <taxon>Phakopsora</taxon>
    </lineage>
</organism>
<evidence type="ECO:0000313" key="2">
    <source>
        <dbReference type="EMBL" id="ALL41021.1"/>
    </source>
</evidence>
<protein>
    <recommendedName>
        <fullName evidence="3">Secreted protein</fullName>
    </recommendedName>
</protein>
<sequence>MQFTTLLTFVALCSGTYSLPTQAAKENYSPASEGYGGSGNSGYGSTDYGHSSYGKSVSALVLA</sequence>
<feature type="signal peptide" evidence="1">
    <location>
        <begin position="1"/>
        <end position="18"/>
    </location>
</feature>
<dbReference type="AlphaFoldDB" id="A0A0S1MJJ8"/>